<keyword evidence="2" id="KW-0472">Membrane</keyword>
<dbReference type="OrthoDB" id="5103744at2759"/>
<dbReference type="AlphaFoldDB" id="A0A8K0WUE4"/>
<feature type="transmembrane region" description="Helical" evidence="2">
    <location>
        <begin position="387"/>
        <end position="405"/>
    </location>
</feature>
<organism evidence="3 4">
    <name type="scientific">Stachybotrys elegans</name>
    <dbReference type="NCBI Taxonomy" id="80388"/>
    <lineage>
        <taxon>Eukaryota</taxon>
        <taxon>Fungi</taxon>
        <taxon>Dikarya</taxon>
        <taxon>Ascomycota</taxon>
        <taxon>Pezizomycotina</taxon>
        <taxon>Sordariomycetes</taxon>
        <taxon>Hypocreomycetidae</taxon>
        <taxon>Hypocreales</taxon>
        <taxon>Stachybotryaceae</taxon>
        <taxon>Stachybotrys</taxon>
    </lineage>
</organism>
<feature type="transmembrane region" description="Helical" evidence="2">
    <location>
        <begin position="359"/>
        <end position="381"/>
    </location>
</feature>
<evidence type="ECO:0000313" key="4">
    <source>
        <dbReference type="Proteomes" id="UP000813444"/>
    </source>
</evidence>
<evidence type="ECO:0000313" key="3">
    <source>
        <dbReference type="EMBL" id="KAH7323088.1"/>
    </source>
</evidence>
<evidence type="ECO:0000256" key="2">
    <source>
        <dbReference type="SAM" id="Phobius"/>
    </source>
</evidence>
<accession>A0A8K0WUE4</accession>
<feature type="region of interest" description="Disordered" evidence="1">
    <location>
        <begin position="73"/>
        <end position="128"/>
    </location>
</feature>
<protein>
    <submittedName>
        <fullName evidence="3">Uncharacterized protein</fullName>
    </submittedName>
</protein>
<evidence type="ECO:0000256" key="1">
    <source>
        <dbReference type="SAM" id="MobiDB-lite"/>
    </source>
</evidence>
<sequence length="410" mass="46749">MRGKRIKRPEAVLLRPASPGAGEAQQALKPSWRNPNGHDTLQPRHRYTQYLDISLMQLFELFMRRSIPRLDTTTLPFGEQRPPHPDLSSRQSVRSPLKPPPKQSQQYRAPKKPMFVSVPSKSERDHGKRKNLLSHILEPIIPRGSDEATVLICVGKGERCQIYPVYINVSNEKLAWEQIRDKWHSVAGWWWKFLSPLAAVENVSLVKVSIACRLPQRKEACSVFMGTYSKCDSEQELLEQKISTYEKAQEDSCTYNPSTNSTDHSWECEILNEFTSVKCTVDALCHAKRDLIRLSLLLRFFSLAISQPEIGTANNLLSRSHVFMSHRDVLAKLDTWHCPDVGELPFNGLSVDVSWTPHLHYILIPSIVSLLMLLVLGARLVYGDWDIAWAVGSFLIALISFFVVWTQHTT</sequence>
<name>A0A8K0WUE4_9HYPO</name>
<reference evidence="3" key="1">
    <citation type="journal article" date="2021" name="Nat. Commun.">
        <title>Genetic determinants of endophytism in the Arabidopsis root mycobiome.</title>
        <authorList>
            <person name="Mesny F."/>
            <person name="Miyauchi S."/>
            <person name="Thiergart T."/>
            <person name="Pickel B."/>
            <person name="Atanasova L."/>
            <person name="Karlsson M."/>
            <person name="Huettel B."/>
            <person name="Barry K.W."/>
            <person name="Haridas S."/>
            <person name="Chen C."/>
            <person name="Bauer D."/>
            <person name="Andreopoulos W."/>
            <person name="Pangilinan J."/>
            <person name="LaButti K."/>
            <person name="Riley R."/>
            <person name="Lipzen A."/>
            <person name="Clum A."/>
            <person name="Drula E."/>
            <person name="Henrissat B."/>
            <person name="Kohler A."/>
            <person name="Grigoriev I.V."/>
            <person name="Martin F.M."/>
            <person name="Hacquard S."/>
        </authorList>
    </citation>
    <scope>NUCLEOTIDE SEQUENCE</scope>
    <source>
        <strain evidence="3">MPI-CAGE-CH-0235</strain>
    </source>
</reference>
<keyword evidence="2" id="KW-0812">Transmembrane</keyword>
<keyword evidence="4" id="KW-1185">Reference proteome</keyword>
<dbReference type="EMBL" id="JAGPNK010000004">
    <property type="protein sequence ID" value="KAH7323088.1"/>
    <property type="molecule type" value="Genomic_DNA"/>
</dbReference>
<gene>
    <name evidence="3" type="ORF">B0I35DRAFT_427074</name>
</gene>
<keyword evidence="2" id="KW-1133">Transmembrane helix</keyword>
<proteinExistence type="predicted"/>
<feature type="region of interest" description="Disordered" evidence="1">
    <location>
        <begin position="15"/>
        <end position="43"/>
    </location>
</feature>
<dbReference type="Proteomes" id="UP000813444">
    <property type="component" value="Unassembled WGS sequence"/>
</dbReference>
<comment type="caution">
    <text evidence="3">The sequence shown here is derived from an EMBL/GenBank/DDBJ whole genome shotgun (WGS) entry which is preliminary data.</text>
</comment>